<reference evidence="18" key="1">
    <citation type="submission" date="2022-03" db="EMBL/GenBank/DDBJ databases">
        <authorList>
            <person name="Martin H S."/>
        </authorList>
    </citation>
    <scope>NUCLEOTIDE SEQUENCE</scope>
</reference>
<evidence type="ECO:0000259" key="13">
    <source>
        <dbReference type="Pfam" id="PF08393"/>
    </source>
</evidence>
<sequence>MASGDRNRPLPPKRGRVQSRFVPLPARRQPAPRHLPRAGLPHELDEDSALLRAERNFYPEGEGEGSCSEFPPLMLNKSWTRGVPYRDSLDHARPSDSIGNCYAPATKTMRLVNMPPKKRPPPKLYGPLGPNGELQFPPLKPWAEREKERLAAIKKEQDKKKLPKGLVLLEDLVSGAYERRKAAAAEAKKRRMEKKQQEKQAAELAAQEALKKHLARLSFETPRSPDEQKAEMLKITEEEHYRYIHPKDLERIQYYMTTSLTDKHIPEFPLALYKRAKAQVDKQTEAIKRNLMVLIYQACVRQCENEIRESFVSAMKRCVLTYVLEDPSERARLSISHVPPPWPALVVRAPAPWRGGAVRARHALHYRLAHGNPVLVELRRLWHERYQSMYICDMEKMQEGLPFPQYPSDFTERLQKLCAATKAELTENWLIDVADTMVKMREHWSVYVAKQRNSSTFQVEKFFRFSVEEGNDYGEEYQDYMFIKNPLLRIKVIATPGTTSITFEPSFDQMRVLIIKWFHTIINVNSQLPSVDSIMYPNVTRPRPHLLPVHPDEPYMVDIIDRTVEHFKVNRPGPLSFLNRYKEYYHLLDGTAHQMLLQFFAQEPPPFLKDFSARIHEYEALRDEVLFLRRDIPLNMVMLDCGPINDTLWGVVDGLRQYIVDHFITENRKWNRSICNVYEDMAARASESPESTAQLVALLAYVLDCRDCALFDLRERARTAAEYLLFLMQHAHLPFEDINLNTRVFLWPLDMEETLDLTIKTLNTKKTMAEDKLRSKKAIFEDKLKRHEKELELFRRFDPPLLNLDLLKEVVAKVDEIFKNLMDDKREADDIINEETLLDQEVSAYYSLQTMLTGIEPFHKLWHTAYDFYDGYEKWYHGPFLGLDAEQISTDVEAWWKLLYKLGKQLFEYPGAKRIADMVRNKVEKFKVLLPVLCAICNRGMRDRHWAQISGLVGAEVVHAPGTTLADMVEQGVHVFAPQLEEIEQHAAKEHSLEMALVKMKEEWVGVKFEVMPYRDTGVGVLTGLDDIQQLLDDHILKSQTMRGSPYVKAFEADMAAWEEKLISMQDILDQWLQCQATWMYLEPIFSSEDIMRQMPTEARNFRDVDKEWRVIMQATQKQPLVLTATDFPSLLKKLKYNNVLLDDIQRGLNDYLEKKRLFFPRFFFLSNDELLEILSETKDPMRVQPHLKKCFEGIYTLEFNAADEIVGMASSEGEVVKLSSTIQPADAKGMVERWLQQLEQQMMVSLRDVAAEAVAAYAGVPREEWVLSWPGQIVQAGSCVQYTVEVIEAIQSSSLPQLIDRCTQQINGLVYLVQGDLDPGNRITVEALIVIDVHGRSILEEMVQKGVADITDFNWISQLRYYWRGERMLCCMITTDVEYGFEYLGNTGRLVATPLTDRCYRTLMSALKLNLGGAPEGPAGTGKTETTKDLAKAVAKKCVVFNCSDGLDYKALGKFFKGLAQSGAWACFDEFNRIELEVLSVVAQQILSIQLAILRREKRFVFEGTEISLNPTCSVFITMNPGYAGRTELPDNLKVLFRTVAMMVPDYAMIGEITLYSNGFVNAGPLARKIVQAYKLCSEQLSSQNHYDYGMRAVKSVLLASGALKKNYPERDEAQLVLRAIIDVNMPKFLSQDVPLFTGIYSDLFPGVEIPQPDRAELLGCINKELDKRNLQATDWYLEKIIQIYEMMLVRHGFMIVGPPMGGKTQAYQTLAESLRALQLMKPPPRHKEFGAIYRILNPKAITMGQLYGCFDPASHEWSDGVLAIAFREYAMSMTRDRKWILFDGPVDAVWIENMNTVLDDNKKLCLMSGEIIQMTNKMNLIFEAADLEFASPATVSRCGMIYMEPEQLGWRAFLASYNTHLSKKLIPEQFDLIQELIDWLVPPIFEFLTQRCNQFVKVGEIHQFYTQDIIMSKVDRRRKGVFGPSMGKKCVLFVDDLSMPQKEQYGAQPPLELLRQWIDHAMLPPGGGSNLITARLTRHMLLVTLDSFEDNTLNKIFCTIMDWHLSKGFADSLVRQGKAVVSATMEVYKAVTVQFLPTPSKCHYLFNLRDFARVIRGVLLVPSTHLKELPKLVLLWIHEIYRVFYDRLTDDTDRGRLYQIVYKSVYSNYRVHMDQVLTELGYVPEGEKCGDRHVNNIFFGNYMEPDADPKIYDQVMDLDDMAVKMEYYLEEYNVVSSSPMSLVMFRYALEHISRCTRVLLQDNGNLLLVGVGGSGRSSAVKLAASILEMNVFQIEISRVYGQTEWRDDIRRMLMKAGIIGKPLVFLFADNQASMVEDINMLLNTGDIPNLYNMDDKVEILDKMQAAVRDTGRKIETTPLAMFGFYVERVKANQRIVLAMSPIGDSFRNRLRMFPSLINCCTIDWFTAWPPEALERVASMFVSRMSDVGKQLRDACVSICQLFHMSVVQLSDRFYTEQRRKVYVTPTSYLELIKAFQNLYALKVDQITKSRIRYEMGLEQLEFASGQVAVMQQQLIDLQPQLVDTSDRTEKLMIKIEQDTVVVEKQKEIVGADEALANEAAAAAQAIKDDCESDLAEAVPALEAALSALNTLKPADITLVKAMKNPPQESSWSWRRSAS</sequence>
<dbReference type="Pfam" id="PF12777">
    <property type="entry name" value="MT"/>
    <property type="match status" value="1"/>
</dbReference>
<keyword evidence="6" id="KW-0067">ATP-binding</keyword>
<keyword evidence="7" id="KW-0243">Dynein</keyword>
<dbReference type="Gene3D" id="1.20.920.20">
    <property type="match status" value="1"/>
</dbReference>
<protein>
    <recommendedName>
        <fullName evidence="20">Dynein heavy chain 3, axonemal</fullName>
    </recommendedName>
</protein>
<evidence type="ECO:0000256" key="6">
    <source>
        <dbReference type="ARBA" id="ARBA00022840"/>
    </source>
</evidence>
<dbReference type="Gene3D" id="1.20.920.30">
    <property type="match status" value="1"/>
</dbReference>
<feature type="domain" description="Dynein heavy chain coiled coil stalk" evidence="15">
    <location>
        <begin position="2454"/>
        <end position="2570"/>
    </location>
</feature>
<dbReference type="InterPro" id="IPR035699">
    <property type="entry name" value="AAA_6"/>
</dbReference>
<dbReference type="Pfam" id="PF12775">
    <property type="entry name" value="AAA_7"/>
    <property type="match status" value="1"/>
</dbReference>
<dbReference type="Gene3D" id="1.10.287.2620">
    <property type="match status" value="1"/>
</dbReference>
<feature type="domain" description="Dynein heavy chain hydrolytic ATP-binding dynein motor region" evidence="14">
    <location>
        <begin position="1380"/>
        <end position="1706"/>
    </location>
</feature>
<dbReference type="Gene3D" id="3.40.50.300">
    <property type="entry name" value="P-loop containing nucleotide triphosphate hydrolases"/>
    <property type="match status" value="3"/>
</dbReference>
<dbReference type="InterPro" id="IPR041589">
    <property type="entry name" value="DNAH3_AAA_lid_1"/>
</dbReference>
<evidence type="ECO:0000259" key="16">
    <source>
        <dbReference type="Pfam" id="PF12780"/>
    </source>
</evidence>
<evidence type="ECO:0000313" key="18">
    <source>
        <dbReference type="EMBL" id="CAH2038091.1"/>
    </source>
</evidence>
<evidence type="ECO:0000256" key="2">
    <source>
        <dbReference type="ARBA" id="ARBA00008887"/>
    </source>
</evidence>
<accession>A0ABN8HNS3</accession>
<evidence type="ECO:0000256" key="1">
    <source>
        <dbReference type="ARBA" id="ARBA00004245"/>
    </source>
</evidence>
<evidence type="ECO:0008006" key="20">
    <source>
        <dbReference type="Google" id="ProtNLM"/>
    </source>
</evidence>
<gene>
    <name evidence="18" type="ORF">IPOD504_LOCUS1454</name>
</gene>
<feature type="domain" description="Dynein heavy chain linker" evidence="13">
    <location>
        <begin position="848"/>
        <end position="1253"/>
    </location>
</feature>
<evidence type="ECO:0000256" key="10">
    <source>
        <dbReference type="ARBA" id="ARBA00023212"/>
    </source>
</evidence>
<keyword evidence="4" id="KW-0493">Microtubule</keyword>
<evidence type="ECO:0000256" key="9">
    <source>
        <dbReference type="ARBA" id="ARBA00023175"/>
    </source>
</evidence>
<evidence type="ECO:0000259" key="15">
    <source>
        <dbReference type="Pfam" id="PF12777"/>
    </source>
</evidence>
<keyword evidence="19" id="KW-1185">Reference proteome</keyword>
<keyword evidence="3" id="KW-0963">Cytoplasm</keyword>
<comment type="similarity">
    <text evidence="2">Belongs to the dynein heavy chain family.</text>
</comment>
<dbReference type="InterPro" id="IPR024743">
    <property type="entry name" value="Dynein_HC_stalk"/>
</dbReference>
<feature type="non-terminal residue" evidence="18">
    <location>
        <position position="2580"/>
    </location>
</feature>
<feature type="region of interest" description="Disordered" evidence="12">
    <location>
        <begin position="1"/>
        <end position="44"/>
    </location>
</feature>
<evidence type="ECO:0000259" key="17">
    <source>
        <dbReference type="Pfam" id="PF17857"/>
    </source>
</evidence>
<dbReference type="InterPro" id="IPR042228">
    <property type="entry name" value="Dynein_linker_3"/>
</dbReference>
<dbReference type="Pfam" id="PF08393">
    <property type="entry name" value="DHC_N2"/>
    <property type="match status" value="1"/>
</dbReference>
<evidence type="ECO:0000259" key="14">
    <source>
        <dbReference type="Pfam" id="PF12774"/>
    </source>
</evidence>
<evidence type="ECO:0000256" key="8">
    <source>
        <dbReference type="ARBA" id="ARBA00023054"/>
    </source>
</evidence>
<comment type="subcellular location">
    <subcellularLocation>
        <location evidence="1">Cytoplasm</location>
        <location evidence="1">Cytoskeleton</location>
    </subcellularLocation>
</comment>
<dbReference type="InterPro" id="IPR024317">
    <property type="entry name" value="Dynein_heavy_chain_D4_dom"/>
</dbReference>
<dbReference type="Gene3D" id="3.20.180.20">
    <property type="entry name" value="Dynein heavy chain, N-terminal domain 2"/>
    <property type="match status" value="1"/>
</dbReference>
<dbReference type="InterPro" id="IPR042222">
    <property type="entry name" value="Dynein_2_N"/>
</dbReference>
<keyword evidence="10" id="KW-0206">Cytoskeleton</keyword>
<dbReference type="Pfam" id="PF12780">
    <property type="entry name" value="AAA_8"/>
    <property type="match status" value="1"/>
</dbReference>
<dbReference type="Gene3D" id="1.10.8.710">
    <property type="match status" value="1"/>
</dbReference>
<evidence type="ECO:0000256" key="3">
    <source>
        <dbReference type="ARBA" id="ARBA00022490"/>
    </source>
</evidence>
<dbReference type="InterPro" id="IPR027417">
    <property type="entry name" value="P-loop_NTPase"/>
</dbReference>
<dbReference type="Pfam" id="PF17857">
    <property type="entry name" value="AAA_lid_1"/>
    <property type="match status" value="1"/>
</dbReference>
<dbReference type="Proteomes" id="UP000837857">
    <property type="component" value="Chromosome 10"/>
</dbReference>
<feature type="domain" description="Dynein heavy chain 3 AAA+ lid" evidence="17">
    <location>
        <begin position="2023"/>
        <end position="2109"/>
    </location>
</feature>
<evidence type="ECO:0000256" key="7">
    <source>
        <dbReference type="ARBA" id="ARBA00023017"/>
    </source>
</evidence>
<keyword evidence="9" id="KW-0505">Motor protein</keyword>
<keyword evidence="5" id="KW-0547">Nucleotide-binding</keyword>
<evidence type="ECO:0000256" key="4">
    <source>
        <dbReference type="ARBA" id="ARBA00022701"/>
    </source>
</evidence>
<dbReference type="Pfam" id="PF12774">
    <property type="entry name" value="AAA_6"/>
    <property type="match status" value="1"/>
</dbReference>
<dbReference type="PANTHER" id="PTHR22878">
    <property type="entry name" value="DYNEIN HEAVY CHAIN 6, AXONEMAL-LIKE-RELATED"/>
    <property type="match status" value="1"/>
</dbReference>
<organism evidence="18 19">
    <name type="scientific">Iphiclides podalirius</name>
    <name type="common">scarce swallowtail</name>
    <dbReference type="NCBI Taxonomy" id="110791"/>
    <lineage>
        <taxon>Eukaryota</taxon>
        <taxon>Metazoa</taxon>
        <taxon>Ecdysozoa</taxon>
        <taxon>Arthropoda</taxon>
        <taxon>Hexapoda</taxon>
        <taxon>Insecta</taxon>
        <taxon>Pterygota</taxon>
        <taxon>Neoptera</taxon>
        <taxon>Endopterygota</taxon>
        <taxon>Lepidoptera</taxon>
        <taxon>Glossata</taxon>
        <taxon>Ditrysia</taxon>
        <taxon>Papilionoidea</taxon>
        <taxon>Papilionidae</taxon>
        <taxon>Papilioninae</taxon>
        <taxon>Iphiclides</taxon>
    </lineage>
</organism>
<evidence type="ECO:0000256" key="12">
    <source>
        <dbReference type="SAM" id="MobiDB-lite"/>
    </source>
</evidence>
<dbReference type="InterPro" id="IPR013602">
    <property type="entry name" value="Dynein_heavy_linker"/>
</dbReference>
<feature type="coiled-coil region" evidence="11">
    <location>
        <begin position="182"/>
        <end position="212"/>
    </location>
</feature>
<dbReference type="EMBL" id="OW152822">
    <property type="protein sequence ID" value="CAH2038091.1"/>
    <property type="molecule type" value="Genomic_DNA"/>
</dbReference>
<dbReference type="Gene3D" id="1.20.140.100">
    <property type="entry name" value="Dynein heavy chain, N-terminal domain 2"/>
    <property type="match status" value="1"/>
</dbReference>
<name>A0ABN8HNS3_9NEOP</name>
<dbReference type="SUPFAM" id="SSF52540">
    <property type="entry name" value="P-loop containing nucleoside triphosphate hydrolases"/>
    <property type="match status" value="3"/>
</dbReference>
<evidence type="ECO:0000313" key="19">
    <source>
        <dbReference type="Proteomes" id="UP000837857"/>
    </source>
</evidence>
<dbReference type="Gene3D" id="1.20.58.1120">
    <property type="match status" value="1"/>
</dbReference>
<evidence type="ECO:0000256" key="5">
    <source>
        <dbReference type="ARBA" id="ARBA00022741"/>
    </source>
</evidence>
<evidence type="ECO:0000256" key="11">
    <source>
        <dbReference type="SAM" id="Coils"/>
    </source>
</evidence>
<feature type="domain" description="Dynein heavy chain AAA module D4" evidence="16">
    <location>
        <begin position="2182"/>
        <end position="2440"/>
    </location>
</feature>
<keyword evidence="8 11" id="KW-0175">Coiled coil</keyword>
<dbReference type="InterPro" id="IPR026983">
    <property type="entry name" value="DHC"/>
</dbReference>
<proteinExistence type="inferred from homology"/>
<dbReference type="InterPro" id="IPR043157">
    <property type="entry name" value="Dynein_AAA1S"/>
</dbReference>
<dbReference type="PANTHER" id="PTHR22878:SF71">
    <property type="entry name" value="DYNEIN, AXONEMAL, HEAVY CHAIN 3"/>
    <property type="match status" value="1"/>
</dbReference>